<dbReference type="Gene3D" id="3.30.40.10">
    <property type="entry name" value="Zinc/RING finger domain, C3HC4 (zinc finger)"/>
    <property type="match status" value="1"/>
</dbReference>
<organism evidence="6 7">
    <name type="scientific">Diplodia intermedia</name>
    <dbReference type="NCBI Taxonomy" id="856260"/>
    <lineage>
        <taxon>Eukaryota</taxon>
        <taxon>Fungi</taxon>
        <taxon>Dikarya</taxon>
        <taxon>Ascomycota</taxon>
        <taxon>Pezizomycotina</taxon>
        <taxon>Dothideomycetes</taxon>
        <taxon>Dothideomycetes incertae sedis</taxon>
        <taxon>Botryosphaeriales</taxon>
        <taxon>Botryosphaeriaceae</taxon>
        <taxon>Diplodia</taxon>
    </lineage>
</organism>
<dbReference type="EMBL" id="JAKEKT020000050">
    <property type="protein sequence ID" value="KAL1640431.1"/>
    <property type="molecule type" value="Genomic_DNA"/>
</dbReference>
<keyword evidence="6" id="KW-0808">Transferase</keyword>
<feature type="domain" description="RING-type" evidence="5">
    <location>
        <begin position="21"/>
        <end position="67"/>
    </location>
</feature>
<gene>
    <name evidence="6" type="primary">MNAT1</name>
    <name evidence="6" type="ORF">SLS58_006929</name>
</gene>
<keyword evidence="1" id="KW-0479">Metal-binding</keyword>
<keyword evidence="2 4" id="KW-0863">Zinc-finger</keyword>
<evidence type="ECO:0000256" key="1">
    <source>
        <dbReference type="ARBA" id="ARBA00022723"/>
    </source>
</evidence>
<dbReference type="PROSITE" id="PS50089">
    <property type="entry name" value="ZF_RING_2"/>
    <property type="match status" value="1"/>
</dbReference>
<comment type="caution">
    <text evidence="6">The sequence shown here is derived from an EMBL/GenBank/DDBJ whole genome shotgun (WGS) entry which is preliminary data.</text>
</comment>
<dbReference type="GO" id="GO:0016301">
    <property type="term" value="F:kinase activity"/>
    <property type="evidence" value="ECO:0007669"/>
    <property type="project" value="UniProtKB-KW"/>
</dbReference>
<keyword evidence="3" id="KW-0862">Zinc</keyword>
<reference evidence="6 7" key="1">
    <citation type="journal article" date="2023" name="Plant Dis.">
        <title>First Report of Diplodia intermedia Causing Canker and Dieback Diseases on Apple Trees in Canada.</title>
        <authorList>
            <person name="Ellouze W."/>
            <person name="Ilyukhin E."/>
            <person name="Sulman M."/>
            <person name="Ali S."/>
        </authorList>
    </citation>
    <scope>NUCLEOTIDE SEQUENCE [LARGE SCALE GENOMIC DNA]</scope>
    <source>
        <strain evidence="6 7">M45-28</strain>
    </source>
</reference>
<dbReference type="Proteomes" id="UP001521184">
    <property type="component" value="Unassembled WGS sequence"/>
</dbReference>
<name>A0ABR3TLP5_9PEZI</name>
<dbReference type="InterPro" id="IPR001841">
    <property type="entry name" value="Znf_RING"/>
</dbReference>
<sequence>MAEELFFVIGTFKKASLGAKCPRCRAEYCDYPGLNIPISLVECGHVLCFSCIDAIYLRQLQAPPYRCCYSDCGIPFSPYWSNSNKLLAVDAEYELYDVRGPLDKSKQINCDP</sequence>
<protein>
    <submittedName>
        <fullName evidence="6">CDK-activating kinase assembly factor MAT1</fullName>
    </submittedName>
</protein>
<evidence type="ECO:0000256" key="2">
    <source>
        <dbReference type="ARBA" id="ARBA00022771"/>
    </source>
</evidence>
<dbReference type="PROSITE" id="PS00518">
    <property type="entry name" value="ZF_RING_1"/>
    <property type="match status" value="1"/>
</dbReference>
<dbReference type="InterPro" id="IPR013083">
    <property type="entry name" value="Znf_RING/FYVE/PHD"/>
</dbReference>
<evidence type="ECO:0000313" key="6">
    <source>
        <dbReference type="EMBL" id="KAL1640431.1"/>
    </source>
</evidence>
<dbReference type="InterPro" id="IPR017907">
    <property type="entry name" value="Znf_RING_CS"/>
</dbReference>
<evidence type="ECO:0000313" key="7">
    <source>
        <dbReference type="Proteomes" id="UP001521184"/>
    </source>
</evidence>
<keyword evidence="7" id="KW-1185">Reference proteome</keyword>
<keyword evidence="6" id="KW-0418">Kinase</keyword>
<accession>A0ABR3TLP5</accession>
<proteinExistence type="predicted"/>
<evidence type="ECO:0000256" key="4">
    <source>
        <dbReference type="PROSITE-ProRule" id="PRU00175"/>
    </source>
</evidence>
<evidence type="ECO:0000259" key="5">
    <source>
        <dbReference type="PROSITE" id="PS50089"/>
    </source>
</evidence>
<evidence type="ECO:0000256" key="3">
    <source>
        <dbReference type="ARBA" id="ARBA00022833"/>
    </source>
</evidence>